<evidence type="ECO:0000313" key="3">
    <source>
        <dbReference type="Proteomes" id="UP001054897"/>
    </source>
</evidence>
<keyword evidence="3" id="KW-1185">Reference proteome</keyword>
<reference evidence="2" key="1">
    <citation type="submission" date="2022-06" db="EMBL/GenBank/DDBJ databases">
        <title>Complete genome of Pseudomonas hydrolytica DSWY01T.</title>
        <authorList>
            <person name="Jung J."/>
            <person name="Jeon C.O."/>
        </authorList>
    </citation>
    <scope>NUCLEOTIDE SEQUENCE</scope>
    <source>
        <strain evidence="2">DSWY01</strain>
    </source>
</reference>
<keyword evidence="1" id="KW-0472">Membrane</keyword>
<dbReference type="GeneID" id="300083089"/>
<name>A0ABY5A586_9GAMM</name>
<proteinExistence type="predicted"/>
<protein>
    <submittedName>
        <fullName evidence="2">Uncharacterized protein</fullName>
    </submittedName>
</protein>
<dbReference type="RefSeq" id="WP_012019454.1">
    <property type="nucleotide sequence ID" value="NZ_CAXYQR010000006.1"/>
</dbReference>
<accession>A0ABY5A586</accession>
<gene>
    <name evidence="2" type="ORF">L1F06_018940</name>
</gene>
<organism evidence="2 3">
    <name type="scientific">Ectopseudomonas hydrolytica</name>
    <dbReference type="NCBI Taxonomy" id="2493633"/>
    <lineage>
        <taxon>Bacteria</taxon>
        <taxon>Pseudomonadati</taxon>
        <taxon>Pseudomonadota</taxon>
        <taxon>Gammaproteobacteria</taxon>
        <taxon>Pseudomonadales</taxon>
        <taxon>Pseudomonadaceae</taxon>
        <taxon>Ectopseudomonas</taxon>
    </lineage>
</organism>
<evidence type="ECO:0000256" key="1">
    <source>
        <dbReference type="SAM" id="Phobius"/>
    </source>
</evidence>
<dbReference type="EMBL" id="CP099397">
    <property type="protein sequence ID" value="USR38732.1"/>
    <property type="molecule type" value="Genomic_DNA"/>
</dbReference>
<feature type="transmembrane region" description="Helical" evidence="1">
    <location>
        <begin position="64"/>
        <end position="81"/>
    </location>
</feature>
<keyword evidence="1" id="KW-0812">Transmembrane</keyword>
<keyword evidence="1" id="KW-1133">Transmembrane helix</keyword>
<evidence type="ECO:0000313" key="2">
    <source>
        <dbReference type="EMBL" id="USR38732.1"/>
    </source>
</evidence>
<dbReference type="Proteomes" id="UP001054897">
    <property type="component" value="Chromosome"/>
</dbReference>
<sequence length="83" mass="9591">MNELPQEVRRLLQQGQRRAAIELLCLHQRLSEEEATRRIDQHLEDNPPLRPRGAAVLLASKLNFLVWLILIGLMVLVALFLSR</sequence>